<dbReference type="PANTHER" id="PTHR44586:SF23">
    <property type="entry name" value="F-BOX DOMAIN-CONTAINING PROTEIN"/>
    <property type="match status" value="1"/>
</dbReference>
<organism evidence="2 3">
    <name type="scientific">Lolium multiflorum</name>
    <name type="common">Italian ryegrass</name>
    <name type="synonym">Lolium perenne subsp. multiflorum</name>
    <dbReference type="NCBI Taxonomy" id="4521"/>
    <lineage>
        <taxon>Eukaryota</taxon>
        <taxon>Viridiplantae</taxon>
        <taxon>Streptophyta</taxon>
        <taxon>Embryophyta</taxon>
        <taxon>Tracheophyta</taxon>
        <taxon>Spermatophyta</taxon>
        <taxon>Magnoliopsida</taxon>
        <taxon>Liliopsida</taxon>
        <taxon>Poales</taxon>
        <taxon>Poaceae</taxon>
        <taxon>BOP clade</taxon>
        <taxon>Pooideae</taxon>
        <taxon>Poodae</taxon>
        <taxon>Poeae</taxon>
        <taxon>Poeae Chloroplast Group 2 (Poeae type)</taxon>
        <taxon>Loliodinae</taxon>
        <taxon>Loliinae</taxon>
        <taxon>Lolium</taxon>
    </lineage>
</organism>
<dbReference type="InterPro" id="IPR036047">
    <property type="entry name" value="F-box-like_dom_sf"/>
</dbReference>
<keyword evidence="3" id="KW-1185">Reference proteome</keyword>
<proteinExistence type="predicted"/>
<accession>A0AAD8T334</accession>
<dbReference type="AlphaFoldDB" id="A0AAD8T334"/>
<dbReference type="SUPFAM" id="SSF81383">
    <property type="entry name" value="F-box domain"/>
    <property type="match status" value="1"/>
</dbReference>
<evidence type="ECO:0000313" key="2">
    <source>
        <dbReference type="EMBL" id="KAK1668346.1"/>
    </source>
</evidence>
<evidence type="ECO:0000313" key="3">
    <source>
        <dbReference type="Proteomes" id="UP001231189"/>
    </source>
</evidence>
<feature type="domain" description="KIB1-4 beta-propeller" evidence="1">
    <location>
        <begin position="81"/>
        <end position="386"/>
    </location>
</feature>
<evidence type="ECO:0000259" key="1">
    <source>
        <dbReference type="Pfam" id="PF03478"/>
    </source>
</evidence>
<dbReference type="Pfam" id="PF03478">
    <property type="entry name" value="Beta-prop_KIB1-4"/>
    <property type="match status" value="1"/>
</dbReference>
<name>A0AAD8T334_LOLMU</name>
<dbReference type="Proteomes" id="UP001231189">
    <property type="component" value="Unassembled WGS sequence"/>
</dbReference>
<dbReference type="EMBL" id="JAUUTY010000003">
    <property type="protein sequence ID" value="KAK1668346.1"/>
    <property type="molecule type" value="Genomic_DNA"/>
</dbReference>
<comment type="caution">
    <text evidence="2">The sequence shown here is derived from an EMBL/GenBank/DDBJ whole genome shotgun (WGS) entry which is preliminary data.</text>
</comment>
<gene>
    <name evidence="2" type="ORF">QYE76_056505</name>
</gene>
<protein>
    <recommendedName>
        <fullName evidence="1">KIB1-4 beta-propeller domain-containing protein</fullName>
    </recommendedName>
</protein>
<dbReference type="PANTHER" id="PTHR44586">
    <property type="entry name" value="F-BOX DOMAIN CONTAINING PROTEIN, EXPRESSED"/>
    <property type="match status" value="1"/>
</dbReference>
<reference evidence="2" key="1">
    <citation type="submission" date="2023-07" db="EMBL/GenBank/DDBJ databases">
        <title>A chromosome-level genome assembly of Lolium multiflorum.</title>
        <authorList>
            <person name="Chen Y."/>
            <person name="Copetti D."/>
            <person name="Kolliker R."/>
            <person name="Studer B."/>
        </authorList>
    </citation>
    <scope>NUCLEOTIDE SEQUENCE</scope>
    <source>
        <strain evidence="2">02402/16</strain>
        <tissue evidence="2">Leaf</tissue>
    </source>
</reference>
<sequence length="428" mass="48012">MAAAGAGVAVIPDWSGLPEDLIVVVMKKLDIPAELFRAGTVCSSWYAAYTTARRVRIPIKDTAPCLLYSCQADDDPSAAALYSPSTGACFRIRLPDPPLRGRALVGSAHGWLVAADDESNLHLVNPLTATQLALPPVTGLHHAESFLDDQGNLMYNLQESLDLDTQEGPVSYPARRLRHFLYRRVIVSCSPSMGRRCIVLLLHSPDGQLSFARLGDARWTKVACSDSLKWNIGYRDALYNDKDGLFYLLGYDCSITTLDLHGSFPPVAREVIKGSTLWDDPTKYIVLAPWGDLLEVWRVRFMEEPTTTAKSSMEVPPKVVTEEFWIYKVDTDEQKLVRIMSIGEHALFLGFNSALCLSTKDFPTLRPDCAYLTDDFHEETCTHEHNWREIGIWDFKTKSYTMESLGDVQSLHPWMNWPSPIWITPSIN</sequence>
<dbReference type="CDD" id="cd09917">
    <property type="entry name" value="F-box_SF"/>
    <property type="match status" value="1"/>
</dbReference>
<dbReference type="InterPro" id="IPR005174">
    <property type="entry name" value="KIB1-4_b-propeller"/>
</dbReference>
<dbReference type="Gene3D" id="1.20.1280.50">
    <property type="match status" value="1"/>
</dbReference>